<sequence length="421" mass="44396">MAASAVDAPRAVTVVGAGVVGLSTAWYLQEHGIEVTVLERNRVAAGASWGNAGWLSPALAVPLNTPSAILDGARSLIDPHHPLSVPRVPSPELARFLSLFALNSTPKGHQRALLSNAPLSRACHEAFDELLNGGVGAVIEEAPITALFSSERKALGLVHELREVEEAGIPASHTALDAEAVRDLVPVASDRVRAGVRIHGQRYLQPALFTHALADSVRSRGGRIVEGFSLDEVQYPSRAGDAFTLTSEKGEVEKADHLVVASGSWLNRSARSWGVRTPVAAGRGYSFTVGTDRPVPGPVYLPEARVACTPAKDGMRVAGTMEFASPDAPADPARVEAIVRSAAPYMDGVDLEDRADTWVGPRPVSADGLPLVGPTDVRGLYVAGGHGMWGLTHGPATGRLLARAVATQKLPQELEPFDPTR</sequence>
<evidence type="ECO:0000313" key="3">
    <source>
        <dbReference type="EMBL" id="GHD22954.1"/>
    </source>
</evidence>
<dbReference type="PANTHER" id="PTHR13847:SF289">
    <property type="entry name" value="GLYCINE OXIDASE"/>
    <property type="match status" value="1"/>
</dbReference>
<dbReference type="SUPFAM" id="SSF51905">
    <property type="entry name" value="FAD/NAD(P)-binding domain"/>
    <property type="match status" value="1"/>
</dbReference>
<dbReference type="PANTHER" id="PTHR13847">
    <property type="entry name" value="SARCOSINE DEHYDROGENASE-RELATED"/>
    <property type="match status" value="1"/>
</dbReference>
<keyword evidence="1" id="KW-0560">Oxidoreductase</keyword>
<name>A0A919CHN3_9ACTN</name>
<dbReference type="Gene3D" id="3.30.9.10">
    <property type="entry name" value="D-Amino Acid Oxidase, subunit A, domain 2"/>
    <property type="match status" value="1"/>
</dbReference>
<evidence type="ECO:0000256" key="1">
    <source>
        <dbReference type="ARBA" id="ARBA00023002"/>
    </source>
</evidence>
<dbReference type="Proteomes" id="UP000654947">
    <property type="component" value="Unassembled WGS sequence"/>
</dbReference>
<protein>
    <submittedName>
        <fullName evidence="3">D-amino-acid dehydrogenase</fullName>
    </submittedName>
</protein>
<organism evidence="3 4">
    <name type="scientific">Nocardiopsis kunsanensis</name>
    <dbReference type="NCBI Taxonomy" id="141693"/>
    <lineage>
        <taxon>Bacteria</taxon>
        <taxon>Bacillati</taxon>
        <taxon>Actinomycetota</taxon>
        <taxon>Actinomycetes</taxon>
        <taxon>Streptosporangiales</taxon>
        <taxon>Nocardiopsidaceae</taxon>
        <taxon>Nocardiopsis</taxon>
    </lineage>
</organism>
<dbReference type="EMBL" id="BMXL01000006">
    <property type="protein sequence ID" value="GHD22954.1"/>
    <property type="molecule type" value="Genomic_DNA"/>
</dbReference>
<dbReference type="Gene3D" id="3.50.50.60">
    <property type="entry name" value="FAD/NAD(P)-binding domain"/>
    <property type="match status" value="2"/>
</dbReference>
<dbReference type="InterPro" id="IPR036188">
    <property type="entry name" value="FAD/NAD-bd_sf"/>
</dbReference>
<gene>
    <name evidence="3" type="ORF">GCM10007147_17820</name>
</gene>
<comment type="caution">
    <text evidence="3">The sequence shown here is derived from an EMBL/GenBank/DDBJ whole genome shotgun (WGS) entry which is preliminary data.</text>
</comment>
<dbReference type="SUPFAM" id="SSF54373">
    <property type="entry name" value="FAD-linked reductases, C-terminal domain"/>
    <property type="match status" value="1"/>
</dbReference>
<evidence type="ECO:0000259" key="2">
    <source>
        <dbReference type="Pfam" id="PF01266"/>
    </source>
</evidence>
<dbReference type="InterPro" id="IPR006076">
    <property type="entry name" value="FAD-dep_OxRdtase"/>
</dbReference>
<reference evidence="3 4" key="1">
    <citation type="journal article" date="2014" name="Int. J. Syst. Evol. Microbiol.">
        <title>Complete genome sequence of Corynebacterium casei LMG S-19264T (=DSM 44701T), isolated from a smear-ripened cheese.</title>
        <authorList>
            <consortium name="US DOE Joint Genome Institute (JGI-PGF)"/>
            <person name="Walter F."/>
            <person name="Albersmeier A."/>
            <person name="Kalinowski J."/>
            <person name="Ruckert C."/>
        </authorList>
    </citation>
    <scope>NUCLEOTIDE SEQUENCE [LARGE SCALE GENOMIC DNA]</scope>
    <source>
        <strain evidence="3 4">KCTC 19473</strain>
    </source>
</reference>
<dbReference type="AlphaFoldDB" id="A0A919CHN3"/>
<dbReference type="Pfam" id="PF01266">
    <property type="entry name" value="DAO"/>
    <property type="match status" value="1"/>
</dbReference>
<proteinExistence type="predicted"/>
<dbReference type="RefSeq" id="WP_017576124.1">
    <property type="nucleotide sequence ID" value="NZ_BMXL01000006.1"/>
</dbReference>
<accession>A0A919CHN3</accession>
<keyword evidence="4" id="KW-1185">Reference proteome</keyword>
<dbReference type="GO" id="GO:0016491">
    <property type="term" value="F:oxidoreductase activity"/>
    <property type="evidence" value="ECO:0007669"/>
    <property type="project" value="UniProtKB-KW"/>
</dbReference>
<evidence type="ECO:0000313" key="4">
    <source>
        <dbReference type="Proteomes" id="UP000654947"/>
    </source>
</evidence>
<dbReference type="GO" id="GO:0005737">
    <property type="term" value="C:cytoplasm"/>
    <property type="evidence" value="ECO:0007669"/>
    <property type="project" value="TreeGrafter"/>
</dbReference>
<feature type="domain" description="FAD dependent oxidoreductase" evidence="2">
    <location>
        <begin position="12"/>
        <end position="403"/>
    </location>
</feature>